<protein>
    <submittedName>
        <fullName evidence="1">Uncharacterized protein</fullName>
    </submittedName>
</protein>
<dbReference type="EMBL" id="LAZR01014316">
    <property type="protein sequence ID" value="KKM18039.1"/>
    <property type="molecule type" value="Genomic_DNA"/>
</dbReference>
<dbReference type="AlphaFoldDB" id="A0A0F9IED5"/>
<evidence type="ECO:0000313" key="1">
    <source>
        <dbReference type="EMBL" id="KKM18039.1"/>
    </source>
</evidence>
<proteinExistence type="predicted"/>
<name>A0A0F9IED5_9ZZZZ</name>
<organism evidence="1">
    <name type="scientific">marine sediment metagenome</name>
    <dbReference type="NCBI Taxonomy" id="412755"/>
    <lineage>
        <taxon>unclassified sequences</taxon>
        <taxon>metagenomes</taxon>
        <taxon>ecological metagenomes</taxon>
    </lineage>
</organism>
<gene>
    <name evidence="1" type="ORF">LCGC14_1669710</name>
</gene>
<comment type="caution">
    <text evidence="1">The sequence shown here is derived from an EMBL/GenBank/DDBJ whole genome shotgun (WGS) entry which is preliminary data.</text>
</comment>
<reference evidence="1" key="1">
    <citation type="journal article" date="2015" name="Nature">
        <title>Complex archaea that bridge the gap between prokaryotes and eukaryotes.</title>
        <authorList>
            <person name="Spang A."/>
            <person name="Saw J.H."/>
            <person name="Jorgensen S.L."/>
            <person name="Zaremba-Niedzwiedzka K."/>
            <person name="Martijn J."/>
            <person name="Lind A.E."/>
            <person name="van Eijk R."/>
            <person name="Schleper C."/>
            <person name="Guy L."/>
            <person name="Ettema T.J."/>
        </authorList>
    </citation>
    <scope>NUCLEOTIDE SEQUENCE</scope>
</reference>
<accession>A0A0F9IED5</accession>
<sequence>MKKSKVLIIAPLQDVPTITSNLAINELMGFAATKDNLDIDYLWGLGANRTFFNLKTALKKYCGVIYYGHGEKNRLIGINMFRSIINKKNIYRLKGTGISTMACLTLKELGIEAIKKGVSTYLGTEEVYYAAFPEKERNYLADWVDYTTVKDKALLDGKTFGEALEIFKKRANKYLSIYKQNIGYRNYDWYAKSVEHNIKYTKVIGDTDTRFFY</sequence>